<accession>X0YPW0</accession>
<evidence type="ECO:0000313" key="6">
    <source>
        <dbReference type="EMBL" id="GAG58270.1"/>
    </source>
</evidence>
<evidence type="ECO:0000256" key="3">
    <source>
        <dbReference type="ARBA" id="ARBA00022898"/>
    </source>
</evidence>
<evidence type="ECO:0000256" key="2">
    <source>
        <dbReference type="ARBA" id="ARBA00022793"/>
    </source>
</evidence>
<keyword evidence="3" id="KW-0663">Pyridoxal phosphate</keyword>
<keyword evidence="2" id="KW-0210">Decarboxylase</keyword>
<protein>
    <recommendedName>
        <fullName evidence="5">Orn/DAP/Arg decarboxylase 2 N-terminal domain-containing protein</fullName>
    </recommendedName>
</protein>
<dbReference type="GO" id="GO:0008836">
    <property type="term" value="F:diaminopimelate decarboxylase activity"/>
    <property type="evidence" value="ECO:0007669"/>
    <property type="project" value="TreeGrafter"/>
</dbReference>
<evidence type="ECO:0000256" key="1">
    <source>
        <dbReference type="ARBA" id="ARBA00001933"/>
    </source>
</evidence>
<reference evidence="6" key="1">
    <citation type="journal article" date="2014" name="Front. Microbiol.">
        <title>High frequency of phylogenetically diverse reductive dehalogenase-homologous genes in deep subseafloor sedimentary metagenomes.</title>
        <authorList>
            <person name="Kawai M."/>
            <person name="Futagami T."/>
            <person name="Toyoda A."/>
            <person name="Takaki Y."/>
            <person name="Nishi S."/>
            <person name="Hori S."/>
            <person name="Arai W."/>
            <person name="Tsubouchi T."/>
            <person name="Morono Y."/>
            <person name="Uchiyama I."/>
            <person name="Ito T."/>
            <person name="Fujiyama A."/>
            <person name="Inagaki F."/>
            <person name="Takami H."/>
        </authorList>
    </citation>
    <scope>NUCLEOTIDE SEQUENCE</scope>
    <source>
        <strain evidence="6">Expedition CK06-06</strain>
    </source>
</reference>
<feature type="non-terminal residue" evidence="6">
    <location>
        <position position="305"/>
    </location>
</feature>
<dbReference type="PANTHER" id="PTHR43727">
    <property type="entry name" value="DIAMINOPIMELATE DECARBOXYLASE"/>
    <property type="match status" value="1"/>
</dbReference>
<gene>
    <name evidence="6" type="ORF">S01H4_13953</name>
</gene>
<dbReference type="InterPro" id="IPR009006">
    <property type="entry name" value="Ala_racemase/Decarboxylase_C"/>
</dbReference>
<dbReference type="InterPro" id="IPR000183">
    <property type="entry name" value="Orn/DAP/Arg_de-COase"/>
</dbReference>
<evidence type="ECO:0000256" key="4">
    <source>
        <dbReference type="ARBA" id="ARBA00023239"/>
    </source>
</evidence>
<keyword evidence="4" id="KW-0456">Lyase</keyword>
<dbReference type="Pfam" id="PF02784">
    <property type="entry name" value="Orn_Arg_deC_N"/>
    <property type="match status" value="1"/>
</dbReference>
<comment type="cofactor">
    <cofactor evidence="1">
        <name>pyridoxal 5'-phosphate</name>
        <dbReference type="ChEBI" id="CHEBI:597326"/>
    </cofactor>
</comment>
<evidence type="ECO:0000259" key="5">
    <source>
        <dbReference type="Pfam" id="PF02784"/>
    </source>
</evidence>
<dbReference type="AlphaFoldDB" id="X0YPW0"/>
<dbReference type="GO" id="GO:0009089">
    <property type="term" value="P:lysine biosynthetic process via diaminopimelate"/>
    <property type="evidence" value="ECO:0007669"/>
    <property type="project" value="TreeGrafter"/>
</dbReference>
<comment type="caution">
    <text evidence="6">The sequence shown here is derived from an EMBL/GenBank/DDBJ whole genome shotgun (WGS) entry which is preliminary data.</text>
</comment>
<dbReference type="FunFam" id="3.20.20.10:FF:000003">
    <property type="entry name" value="Diaminopimelate decarboxylase"/>
    <property type="match status" value="1"/>
</dbReference>
<dbReference type="InterPro" id="IPR029066">
    <property type="entry name" value="PLP-binding_barrel"/>
</dbReference>
<dbReference type="Gene3D" id="3.20.20.10">
    <property type="entry name" value="Alanine racemase"/>
    <property type="match status" value="1"/>
</dbReference>
<dbReference type="EMBL" id="BART01006130">
    <property type="protein sequence ID" value="GAG58270.1"/>
    <property type="molecule type" value="Genomic_DNA"/>
</dbReference>
<dbReference type="InterPro" id="IPR022644">
    <property type="entry name" value="De-COase2_N"/>
</dbReference>
<sequence length="305" mass="34551">MENSDWLKRKHLEYINDQLYFGGIRTIDLANQYGTPIYVINEDLIRDRYKELKEIISMEYTNNRIHYSVKANTNLAVLKILESEGASVDCVSTGEIHLCLITGFSPERIIYTSNNITNDELRYALEKRVIINLDHGSQLLRLIKIADELGINPKFISFRVNPEIGGGYHDHCITAGRNIKFGILEEDIVDAYKLAIENGFTNFGIHMHIGSGILEILTFKKSTEKFLSIVKKVQQETNIQFDFINFGGGLGIPYKPSENPLNLNEFSATVLSMYKSTIEDMGLDNPTFCIEPGRFLTAEASIILV</sequence>
<dbReference type="PRINTS" id="PR01179">
    <property type="entry name" value="ODADCRBXLASE"/>
</dbReference>
<dbReference type="PANTHER" id="PTHR43727:SF2">
    <property type="entry name" value="GROUP IV DECARBOXYLASE"/>
    <property type="match status" value="1"/>
</dbReference>
<organism evidence="6">
    <name type="scientific">marine sediment metagenome</name>
    <dbReference type="NCBI Taxonomy" id="412755"/>
    <lineage>
        <taxon>unclassified sequences</taxon>
        <taxon>metagenomes</taxon>
        <taxon>ecological metagenomes</taxon>
    </lineage>
</organism>
<name>X0YPW0_9ZZZZ</name>
<proteinExistence type="predicted"/>
<dbReference type="SUPFAM" id="SSF51419">
    <property type="entry name" value="PLP-binding barrel"/>
    <property type="match status" value="1"/>
</dbReference>
<dbReference type="Gene3D" id="2.40.37.10">
    <property type="entry name" value="Lyase, Ornithine Decarboxylase, Chain A, domain 1"/>
    <property type="match status" value="1"/>
</dbReference>
<feature type="domain" description="Orn/DAP/Arg decarboxylase 2 N-terminal" evidence="5">
    <location>
        <begin position="46"/>
        <end position="298"/>
    </location>
</feature>